<evidence type="ECO:0000256" key="5">
    <source>
        <dbReference type="ARBA" id="ARBA00022917"/>
    </source>
</evidence>
<dbReference type="InterPro" id="IPR006195">
    <property type="entry name" value="aa-tRNA-synth_II"/>
</dbReference>
<dbReference type="GO" id="GO:0005524">
    <property type="term" value="F:ATP binding"/>
    <property type="evidence" value="ECO:0007669"/>
    <property type="project" value="UniProtKB-KW"/>
</dbReference>
<dbReference type="Pfam" id="PF13393">
    <property type="entry name" value="tRNA-synt_His"/>
    <property type="match status" value="1"/>
</dbReference>
<dbReference type="EMBL" id="MT418680">
    <property type="protein sequence ID" value="QKF93746.1"/>
    <property type="molecule type" value="Genomic_DNA"/>
</dbReference>
<gene>
    <name evidence="8" type="ORF">Fadolivirus_1_288</name>
</gene>
<dbReference type="EC" id="6.1.1.21" evidence="2"/>
<dbReference type="Pfam" id="PF03129">
    <property type="entry name" value="HGTP_anticodon"/>
    <property type="match status" value="1"/>
</dbReference>
<dbReference type="HAMAP" id="MF_00127">
    <property type="entry name" value="His_tRNA_synth"/>
    <property type="match status" value="1"/>
</dbReference>
<dbReference type="FunFam" id="3.40.50.800:FF:000012">
    <property type="entry name" value="Histidine--tRNA ligase, cytoplasmic"/>
    <property type="match status" value="1"/>
</dbReference>
<dbReference type="InterPro" id="IPR045864">
    <property type="entry name" value="aa-tRNA-synth_II/BPL/LPL"/>
</dbReference>
<dbReference type="InterPro" id="IPR036621">
    <property type="entry name" value="Anticodon-bd_dom_sf"/>
</dbReference>
<keyword evidence="5" id="KW-0648">Protein biosynthesis</keyword>
<keyword evidence="4" id="KW-0067">ATP-binding</keyword>
<feature type="domain" description="Aminoacyl-transfer RNA synthetases class-II family profile" evidence="7">
    <location>
        <begin position="20"/>
        <end position="357"/>
    </location>
</feature>
<organism evidence="8 9">
    <name type="scientific">Fadolivirus FV1/VV64</name>
    <dbReference type="NCBI Taxonomy" id="3070911"/>
    <lineage>
        <taxon>Viruses</taxon>
        <taxon>Varidnaviria</taxon>
        <taxon>Bamfordvirae</taxon>
        <taxon>Nucleocytoviricota</taxon>
        <taxon>Megaviricetes</taxon>
        <taxon>Imitervirales</taxon>
        <taxon>Mimiviridae</taxon>
        <taxon>Klosneuvirinae</taxon>
        <taxon>Fadolivirus</taxon>
        <taxon>Fadolivirus algeromassiliense</taxon>
    </lineage>
</organism>
<dbReference type="GO" id="GO:0004821">
    <property type="term" value="F:histidine-tRNA ligase activity"/>
    <property type="evidence" value="ECO:0007669"/>
    <property type="project" value="UniProtKB-EC"/>
</dbReference>
<dbReference type="InterPro" id="IPR041715">
    <property type="entry name" value="HisRS-like_core"/>
</dbReference>
<evidence type="ECO:0000313" key="9">
    <source>
        <dbReference type="Proteomes" id="UP001162001"/>
    </source>
</evidence>
<proteinExistence type="inferred from homology"/>
<evidence type="ECO:0000256" key="4">
    <source>
        <dbReference type="ARBA" id="ARBA00022840"/>
    </source>
</evidence>
<evidence type="ECO:0000259" key="7">
    <source>
        <dbReference type="PROSITE" id="PS50862"/>
    </source>
</evidence>
<dbReference type="InterPro" id="IPR015807">
    <property type="entry name" value="His-tRNA-ligase"/>
</dbReference>
<dbReference type="CDD" id="cd00773">
    <property type="entry name" value="HisRS-like_core"/>
    <property type="match status" value="1"/>
</dbReference>
<dbReference type="PIRSF" id="PIRSF001549">
    <property type="entry name" value="His-tRNA_synth"/>
    <property type="match status" value="1"/>
</dbReference>
<dbReference type="Gene3D" id="3.30.930.10">
    <property type="entry name" value="Bira Bifunctional Protein, Domain 2"/>
    <property type="match status" value="1"/>
</dbReference>
<dbReference type="InterPro" id="IPR004516">
    <property type="entry name" value="HisRS/HisZ"/>
</dbReference>
<evidence type="ECO:0000256" key="2">
    <source>
        <dbReference type="ARBA" id="ARBA00012815"/>
    </source>
</evidence>
<sequence>MEINSSLIEINSSLIKAPKGTRDFNPSDVYIRELLFTKIKKHFELYGCVPIDTPVMECIETVKNLYGEEFNKLVYTLDDIGGEKLILRYDLTVPGARYIVNNGLLNFKRYQIGKVYRRDEPQISRGRYREFYQCDADFIGTDYESMIQDTEILCLLKDILNDILGENTYKIRLNSRKILYDVLNYIGAKKEQFNTICSSIDKLDKIQWDEITNELINIKQIDKECIDKLSEFVTLSKSELSANEFINELMNMKYITLETYNEVMLLINNLTMTNIMNIIKFDPLLSRGLDYYTGVIFEAEYNDKNVMSSSIAAGGRYDNMLDKLGKRGKIPAIGLSIGIERIVTILENNIQITKNKPIIFIATVGSNMEIHKLILANELRNKNILVEYFYNKNPKMRQQFDYVFDNKIPYMVVIGGDEIKNGMVKLKFIEEHKEISIKREDILNYIS</sequence>
<dbReference type="PANTHER" id="PTHR11476">
    <property type="entry name" value="HISTIDYL-TRNA SYNTHETASE"/>
    <property type="match status" value="1"/>
</dbReference>
<dbReference type="Proteomes" id="UP001162001">
    <property type="component" value="Segment"/>
</dbReference>
<dbReference type="NCBIfam" id="TIGR00442">
    <property type="entry name" value="hisS"/>
    <property type="match status" value="1"/>
</dbReference>
<comment type="similarity">
    <text evidence="1">Belongs to the class-II aminoacyl-tRNA synthetase family.</text>
</comment>
<dbReference type="PROSITE" id="PS50862">
    <property type="entry name" value="AA_TRNA_LIGASE_II"/>
    <property type="match status" value="1"/>
</dbReference>
<dbReference type="SUPFAM" id="SSF55681">
    <property type="entry name" value="Class II aaRS and biotin synthetases"/>
    <property type="match status" value="1"/>
</dbReference>
<comment type="catalytic activity">
    <reaction evidence="6">
        <text>tRNA(His) + L-histidine + ATP = L-histidyl-tRNA(His) + AMP + diphosphate + H(+)</text>
        <dbReference type="Rhea" id="RHEA:17313"/>
        <dbReference type="Rhea" id="RHEA-COMP:9665"/>
        <dbReference type="Rhea" id="RHEA-COMP:9689"/>
        <dbReference type="ChEBI" id="CHEBI:15378"/>
        <dbReference type="ChEBI" id="CHEBI:30616"/>
        <dbReference type="ChEBI" id="CHEBI:33019"/>
        <dbReference type="ChEBI" id="CHEBI:57595"/>
        <dbReference type="ChEBI" id="CHEBI:78442"/>
        <dbReference type="ChEBI" id="CHEBI:78527"/>
        <dbReference type="ChEBI" id="CHEBI:456215"/>
        <dbReference type="EC" id="6.1.1.21"/>
    </reaction>
</comment>
<name>A0A7D3QVD9_9VIRU</name>
<dbReference type="GO" id="GO:0003723">
    <property type="term" value="F:RNA binding"/>
    <property type="evidence" value="ECO:0007669"/>
    <property type="project" value="TreeGrafter"/>
</dbReference>
<accession>A0A7D3QVD9</accession>
<dbReference type="Gene3D" id="3.40.50.800">
    <property type="entry name" value="Anticodon-binding domain"/>
    <property type="match status" value="1"/>
</dbReference>
<evidence type="ECO:0000256" key="6">
    <source>
        <dbReference type="ARBA" id="ARBA00047639"/>
    </source>
</evidence>
<evidence type="ECO:0000256" key="3">
    <source>
        <dbReference type="ARBA" id="ARBA00022741"/>
    </source>
</evidence>
<evidence type="ECO:0000256" key="1">
    <source>
        <dbReference type="ARBA" id="ARBA00008226"/>
    </source>
</evidence>
<keyword evidence="9" id="KW-1185">Reference proteome</keyword>
<dbReference type="PANTHER" id="PTHR11476:SF7">
    <property type="entry name" value="HISTIDINE--TRNA LIGASE"/>
    <property type="match status" value="1"/>
</dbReference>
<reference evidence="8 9" key="1">
    <citation type="submission" date="2020-04" db="EMBL/GenBank/DDBJ databases">
        <title>Advantages and limits of metagenomic assembly and binning of a giant virus.</title>
        <authorList>
            <person name="Schulz F."/>
            <person name="Andreani J."/>
            <person name="Francis R."/>
            <person name="Boudjemaa H."/>
            <person name="Bou Khalil J.Y."/>
            <person name="Lee J."/>
            <person name="La Scola B."/>
            <person name="Woyke T."/>
        </authorList>
    </citation>
    <scope>NUCLEOTIDE SEQUENCE [LARGE SCALE GENOMIC DNA]</scope>
    <source>
        <strain evidence="8 9">FV1/VV64</strain>
    </source>
</reference>
<dbReference type="SUPFAM" id="SSF52954">
    <property type="entry name" value="Class II aaRS ABD-related"/>
    <property type="match status" value="1"/>
</dbReference>
<dbReference type="InterPro" id="IPR004154">
    <property type="entry name" value="Anticodon-bd"/>
</dbReference>
<evidence type="ECO:0000313" key="8">
    <source>
        <dbReference type="EMBL" id="QKF93746.1"/>
    </source>
</evidence>
<protein>
    <recommendedName>
        <fullName evidence="2">histidine--tRNA ligase</fullName>
        <ecNumber evidence="2">6.1.1.21</ecNumber>
    </recommendedName>
</protein>
<keyword evidence="3" id="KW-0547">Nucleotide-binding</keyword>